<keyword evidence="4" id="KW-1185">Reference proteome</keyword>
<sequence>MNIEEKVTDGRVVIRVSGALTVGNVVELHSKLRELLNTADAVEMEIGETRDADLTFLQLLCSAHRAFVARNKRFTVTGLKNDLLSRENFSGFTRERGCTRDKWSDCALMKEKTNV</sequence>
<proteinExistence type="predicted"/>
<evidence type="ECO:0000259" key="2">
    <source>
        <dbReference type="PROSITE" id="PS50801"/>
    </source>
</evidence>
<dbReference type="InterPro" id="IPR058548">
    <property type="entry name" value="MlaB-like_STAS"/>
</dbReference>
<evidence type="ECO:0000313" key="4">
    <source>
        <dbReference type="Proteomes" id="UP000294614"/>
    </source>
</evidence>
<dbReference type="Proteomes" id="UP000294614">
    <property type="component" value="Unassembled WGS sequence"/>
</dbReference>
<dbReference type="InterPro" id="IPR052746">
    <property type="entry name" value="MlaB_ABC_Transporter"/>
</dbReference>
<feature type="domain" description="STAS" evidence="2">
    <location>
        <begin position="1"/>
        <end position="115"/>
    </location>
</feature>
<dbReference type="PROSITE" id="PS50801">
    <property type="entry name" value="STAS"/>
    <property type="match status" value="1"/>
</dbReference>
<protein>
    <submittedName>
        <fullName evidence="3">STAS domain-containing protein</fullName>
    </submittedName>
</protein>
<dbReference type="InterPro" id="IPR002645">
    <property type="entry name" value="STAS_dom"/>
</dbReference>
<reference evidence="3 4" key="1">
    <citation type="submission" date="2019-03" db="EMBL/GenBank/DDBJ databases">
        <title>Genomic Encyclopedia of Type Strains, Phase IV (KMG-IV): sequencing the most valuable type-strain genomes for metagenomic binning, comparative biology and taxonomic classification.</title>
        <authorList>
            <person name="Goeker M."/>
        </authorList>
    </citation>
    <scope>NUCLEOTIDE SEQUENCE [LARGE SCALE GENOMIC DNA]</scope>
    <source>
        <strain evidence="3 4">DSM 24984</strain>
    </source>
</reference>
<dbReference type="InterPro" id="IPR036513">
    <property type="entry name" value="STAS_dom_sf"/>
</dbReference>
<dbReference type="PANTHER" id="PTHR35849">
    <property type="entry name" value="BLR2341 PROTEIN"/>
    <property type="match status" value="1"/>
</dbReference>
<dbReference type="SUPFAM" id="SSF52091">
    <property type="entry name" value="SpoIIaa-like"/>
    <property type="match status" value="1"/>
</dbReference>
<name>A0A4R1KBR2_9BACT</name>
<dbReference type="Gene3D" id="3.30.750.24">
    <property type="entry name" value="STAS domain"/>
    <property type="match status" value="1"/>
</dbReference>
<organism evidence="3 4">
    <name type="scientific">Seleniivibrio woodruffii</name>
    <dbReference type="NCBI Taxonomy" id="1078050"/>
    <lineage>
        <taxon>Bacteria</taxon>
        <taxon>Pseudomonadati</taxon>
        <taxon>Deferribacterota</taxon>
        <taxon>Deferribacteres</taxon>
        <taxon>Deferribacterales</taxon>
        <taxon>Geovibrionaceae</taxon>
        <taxon>Seleniivibrio</taxon>
    </lineage>
</organism>
<dbReference type="PANTHER" id="PTHR35849:SF2">
    <property type="entry name" value="BLR2341 PROTEIN"/>
    <property type="match status" value="1"/>
</dbReference>
<evidence type="ECO:0000256" key="1">
    <source>
        <dbReference type="SAM" id="Coils"/>
    </source>
</evidence>
<gene>
    <name evidence="3" type="ORF">C8D98_0442</name>
</gene>
<dbReference type="EMBL" id="SMGG01000003">
    <property type="protein sequence ID" value="TCK61935.1"/>
    <property type="molecule type" value="Genomic_DNA"/>
</dbReference>
<feature type="coiled-coil region" evidence="1">
    <location>
        <begin position="25"/>
        <end position="52"/>
    </location>
</feature>
<dbReference type="RefSeq" id="WP_165871155.1">
    <property type="nucleotide sequence ID" value="NZ_SMGG01000003.1"/>
</dbReference>
<dbReference type="Pfam" id="PF13466">
    <property type="entry name" value="STAS_2"/>
    <property type="match status" value="1"/>
</dbReference>
<evidence type="ECO:0000313" key="3">
    <source>
        <dbReference type="EMBL" id="TCK61935.1"/>
    </source>
</evidence>
<dbReference type="AlphaFoldDB" id="A0A4R1KBR2"/>
<accession>A0A4R1KBR2</accession>
<comment type="caution">
    <text evidence="3">The sequence shown here is derived from an EMBL/GenBank/DDBJ whole genome shotgun (WGS) entry which is preliminary data.</text>
</comment>
<keyword evidence="1" id="KW-0175">Coiled coil</keyword>